<name>A0A6C0IJK5_9ZZZZ</name>
<dbReference type="PROSITE" id="PS50963">
    <property type="entry name" value="LINK_2"/>
    <property type="match status" value="1"/>
</dbReference>
<keyword evidence="3" id="KW-0812">Transmembrane</keyword>
<feature type="transmembrane region" description="Helical" evidence="3">
    <location>
        <begin position="83"/>
        <end position="104"/>
    </location>
</feature>
<sequence length="383" mass="43339">MSDTVDMSNDVISDKENSTMNTEDNLVQIEPEPTNESGVVDKLFAMDTPTMIMIFAGIVIVFYLLLGRLFGGSSDSGSPVNGFIGKMVDIVVFGSLILWGIFYYQSKSGDIMNEEDFSNFYNWVVEYLDDVNSMFSSGFLLLGLYLVVYLFAIPMTSQNKPISISIIETVLISTFVMIIFLSFFKHILDISIMDAIDAIKKAMFGETEEVVIPIDISGELQLPEEQDEVFNISTNSFTYEDAQAVCSIYDAELATYDQVEESYNNGAEWCSYGWSANQMAFFPTQKKTWEKLQKSDKHKNNCGRPGVNGGHIANPYIKFGVNCYGKKPKASDGDLKRMKANKVPELPPSKEDKERQDKIQKWKDNADEMLRVNAYNKKRWSKY</sequence>
<dbReference type="SUPFAM" id="SSF56436">
    <property type="entry name" value="C-type lectin-like"/>
    <property type="match status" value="1"/>
</dbReference>
<evidence type="ECO:0000259" key="4">
    <source>
        <dbReference type="PROSITE" id="PS50963"/>
    </source>
</evidence>
<dbReference type="Pfam" id="PF00193">
    <property type="entry name" value="Xlink"/>
    <property type="match status" value="1"/>
</dbReference>
<keyword evidence="3" id="KW-0472">Membrane</keyword>
<proteinExistence type="predicted"/>
<dbReference type="InterPro" id="IPR016186">
    <property type="entry name" value="C-type_lectin-like/link_sf"/>
</dbReference>
<dbReference type="GO" id="GO:0005540">
    <property type="term" value="F:hyaluronic acid binding"/>
    <property type="evidence" value="ECO:0007669"/>
    <property type="project" value="InterPro"/>
</dbReference>
<feature type="transmembrane region" description="Helical" evidence="3">
    <location>
        <begin position="133"/>
        <end position="152"/>
    </location>
</feature>
<evidence type="ECO:0000313" key="5">
    <source>
        <dbReference type="EMBL" id="QHT93152.1"/>
    </source>
</evidence>
<evidence type="ECO:0000256" key="2">
    <source>
        <dbReference type="SAM" id="MobiDB-lite"/>
    </source>
</evidence>
<dbReference type="SMART" id="SM00445">
    <property type="entry name" value="LINK"/>
    <property type="match status" value="1"/>
</dbReference>
<dbReference type="InterPro" id="IPR016187">
    <property type="entry name" value="CTDL_fold"/>
</dbReference>
<keyword evidence="3" id="KW-1133">Transmembrane helix</keyword>
<dbReference type="Gene3D" id="3.10.100.10">
    <property type="entry name" value="Mannose-Binding Protein A, subunit A"/>
    <property type="match status" value="1"/>
</dbReference>
<feature type="transmembrane region" description="Helical" evidence="3">
    <location>
        <begin position="164"/>
        <end position="184"/>
    </location>
</feature>
<dbReference type="EMBL" id="MN740201">
    <property type="protein sequence ID" value="QHT93152.1"/>
    <property type="molecule type" value="Genomic_DNA"/>
</dbReference>
<evidence type="ECO:0000256" key="3">
    <source>
        <dbReference type="SAM" id="Phobius"/>
    </source>
</evidence>
<evidence type="ECO:0000256" key="1">
    <source>
        <dbReference type="ARBA" id="ARBA00023157"/>
    </source>
</evidence>
<keyword evidence="1" id="KW-1015">Disulfide bond</keyword>
<accession>A0A6C0IJK5</accession>
<dbReference type="InterPro" id="IPR000538">
    <property type="entry name" value="Link_dom"/>
</dbReference>
<feature type="domain" description="Link" evidence="4">
    <location>
        <begin position="224"/>
        <end position="325"/>
    </location>
</feature>
<reference evidence="5" key="1">
    <citation type="journal article" date="2020" name="Nature">
        <title>Giant virus diversity and host interactions through global metagenomics.</title>
        <authorList>
            <person name="Schulz F."/>
            <person name="Roux S."/>
            <person name="Paez-Espino D."/>
            <person name="Jungbluth S."/>
            <person name="Walsh D.A."/>
            <person name="Denef V.J."/>
            <person name="McMahon K.D."/>
            <person name="Konstantinidis K.T."/>
            <person name="Eloe-Fadrosh E.A."/>
            <person name="Kyrpides N.C."/>
            <person name="Woyke T."/>
        </authorList>
    </citation>
    <scope>NUCLEOTIDE SEQUENCE</scope>
    <source>
        <strain evidence="5">GVMAG-M-3300023210-19</strain>
    </source>
</reference>
<organism evidence="5">
    <name type="scientific">viral metagenome</name>
    <dbReference type="NCBI Taxonomy" id="1070528"/>
    <lineage>
        <taxon>unclassified sequences</taxon>
        <taxon>metagenomes</taxon>
        <taxon>organismal metagenomes</taxon>
    </lineage>
</organism>
<dbReference type="AlphaFoldDB" id="A0A6C0IJK5"/>
<feature type="region of interest" description="Disordered" evidence="2">
    <location>
        <begin position="330"/>
        <end position="365"/>
    </location>
</feature>
<feature type="transmembrane region" description="Helical" evidence="3">
    <location>
        <begin position="51"/>
        <end position="71"/>
    </location>
</feature>
<dbReference type="GO" id="GO:0007155">
    <property type="term" value="P:cell adhesion"/>
    <property type="evidence" value="ECO:0007669"/>
    <property type="project" value="InterPro"/>
</dbReference>
<protein>
    <recommendedName>
        <fullName evidence="4">Link domain-containing protein</fullName>
    </recommendedName>
</protein>
<feature type="compositionally biased region" description="Basic and acidic residues" evidence="2">
    <location>
        <begin position="348"/>
        <end position="365"/>
    </location>
</feature>